<dbReference type="HAMAP" id="MF_00209">
    <property type="entry name" value="Inorganic_PPase"/>
    <property type="match status" value="1"/>
</dbReference>
<evidence type="ECO:0000256" key="2">
    <source>
        <dbReference type="ARBA" id="ARBA00012146"/>
    </source>
</evidence>
<dbReference type="CDD" id="cd00412">
    <property type="entry name" value="pyrophosphatase"/>
    <property type="match status" value="1"/>
</dbReference>
<evidence type="ECO:0000256" key="1">
    <source>
        <dbReference type="ARBA" id="ARBA00001946"/>
    </source>
</evidence>
<evidence type="ECO:0000256" key="3">
    <source>
        <dbReference type="ARBA" id="ARBA00022490"/>
    </source>
</evidence>
<evidence type="ECO:0000313" key="9">
    <source>
        <dbReference type="EMBL" id="CAB4959933.1"/>
    </source>
</evidence>
<keyword evidence="6" id="KW-0460">Magnesium</keyword>
<proteinExistence type="inferred from homology"/>
<dbReference type="PANTHER" id="PTHR10286">
    <property type="entry name" value="INORGANIC PYROPHOSPHATASE"/>
    <property type="match status" value="1"/>
</dbReference>
<dbReference type="GO" id="GO:0005737">
    <property type="term" value="C:cytoplasm"/>
    <property type="evidence" value="ECO:0007669"/>
    <property type="project" value="InterPro"/>
</dbReference>
<evidence type="ECO:0000256" key="4">
    <source>
        <dbReference type="ARBA" id="ARBA00022723"/>
    </source>
</evidence>
<dbReference type="InterPro" id="IPR008162">
    <property type="entry name" value="Pyrophosphatase"/>
</dbReference>
<organism evidence="9">
    <name type="scientific">freshwater metagenome</name>
    <dbReference type="NCBI Taxonomy" id="449393"/>
    <lineage>
        <taxon>unclassified sequences</taxon>
        <taxon>metagenomes</taxon>
        <taxon>ecological metagenomes</taxon>
    </lineage>
</organism>
<dbReference type="FunFam" id="3.90.80.10:FF:000003">
    <property type="entry name" value="Inorganic pyrophosphatase"/>
    <property type="match status" value="1"/>
</dbReference>
<keyword evidence="3" id="KW-0963">Cytoplasm</keyword>
<dbReference type="InterPro" id="IPR036649">
    <property type="entry name" value="Pyrophosphatase_sf"/>
</dbReference>
<gene>
    <name evidence="9" type="ORF">UFOPK3564_03995</name>
</gene>
<comment type="cofactor">
    <cofactor evidence="1">
        <name>Mg(2+)</name>
        <dbReference type="ChEBI" id="CHEBI:18420"/>
    </cofactor>
</comment>
<dbReference type="EMBL" id="CAFBMK010000467">
    <property type="protein sequence ID" value="CAB4959933.1"/>
    <property type="molecule type" value="Genomic_DNA"/>
</dbReference>
<dbReference type="SUPFAM" id="SSF50324">
    <property type="entry name" value="Inorganic pyrophosphatase"/>
    <property type="match status" value="1"/>
</dbReference>
<evidence type="ECO:0000256" key="5">
    <source>
        <dbReference type="ARBA" id="ARBA00022801"/>
    </source>
</evidence>
<reference evidence="9" key="1">
    <citation type="submission" date="2020-05" db="EMBL/GenBank/DDBJ databases">
        <authorList>
            <person name="Chiriac C."/>
            <person name="Salcher M."/>
            <person name="Ghai R."/>
            <person name="Kavagutti S V."/>
        </authorList>
    </citation>
    <scope>NUCLEOTIDE SEQUENCE</scope>
</reference>
<protein>
    <recommendedName>
        <fullName evidence="7">Inorganic pyrophosphatase</fullName>
        <ecNumber evidence="2">3.6.1.1</ecNumber>
    </recommendedName>
</protein>
<name>A0A6J7KYQ1_9ZZZZ</name>
<dbReference type="Pfam" id="PF00719">
    <property type="entry name" value="Pyrophosphatase"/>
    <property type="match status" value="1"/>
</dbReference>
<keyword evidence="5" id="KW-0378">Hydrolase</keyword>
<comment type="catalytic activity">
    <reaction evidence="8">
        <text>diphosphate + H2O = 2 phosphate + H(+)</text>
        <dbReference type="Rhea" id="RHEA:24576"/>
        <dbReference type="ChEBI" id="CHEBI:15377"/>
        <dbReference type="ChEBI" id="CHEBI:15378"/>
        <dbReference type="ChEBI" id="CHEBI:33019"/>
        <dbReference type="ChEBI" id="CHEBI:43474"/>
        <dbReference type="EC" id="3.6.1.1"/>
    </reaction>
</comment>
<keyword evidence="4" id="KW-0479">Metal-binding</keyword>
<dbReference type="GO" id="GO:0000287">
    <property type="term" value="F:magnesium ion binding"/>
    <property type="evidence" value="ECO:0007669"/>
    <property type="project" value="InterPro"/>
</dbReference>
<evidence type="ECO:0000256" key="7">
    <source>
        <dbReference type="ARBA" id="ARBA00040300"/>
    </source>
</evidence>
<dbReference type="GO" id="GO:0004427">
    <property type="term" value="F:inorganic diphosphate phosphatase activity"/>
    <property type="evidence" value="ECO:0007669"/>
    <property type="project" value="UniProtKB-EC"/>
</dbReference>
<evidence type="ECO:0000256" key="6">
    <source>
        <dbReference type="ARBA" id="ARBA00022842"/>
    </source>
</evidence>
<sequence>MSDDLLMFVEIPKGSRNKYEWDEEVGAIVFDRYLYSSVVYPADYGFITDTLGEDGDPLDALTLVSDATFPGCRIPVRVIGLFKMIDQGEVDDKVICVPVADPNWKGVDSLDDISDQLKTEISHFFEIYKQPEGKIVEVQGYRDRAEALETVKAAKEREIARKK</sequence>
<dbReference type="Gene3D" id="3.90.80.10">
    <property type="entry name" value="Inorganic pyrophosphatase"/>
    <property type="match status" value="1"/>
</dbReference>
<dbReference type="PROSITE" id="PS00387">
    <property type="entry name" value="PPASE"/>
    <property type="match status" value="1"/>
</dbReference>
<accession>A0A6J7KYQ1</accession>
<dbReference type="AlphaFoldDB" id="A0A6J7KYQ1"/>
<dbReference type="GO" id="GO:0006796">
    <property type="term" value="P:phosphate-containing compound metabolic process"/>
    <property type="evidence" value="ECO:0007669"/>
    <property type="project" value="InterPro"/>
</dbReference>
<evidence type="ECO:0000256" key="8">
    <source>
        <dbReference type="ARBA" id="ARBA00047820"/>
    </source>
</evidence>
<dbReference type="EC" id="3.6.1.1" evidence="2"/>